<keyword evidence="2" id="KW-0812">Transmembrane</keyword>
<dbReference type="RefSeq" id="WP_215796295.1">
    <property type="nucleotide sequence ID" value="NZ_JAHKKG010000031.1"/>
</dbReference>
<keyword evidence="2" id="KW-0472">Membrane</keyword>
<proteinExistence type="predicted"/>
<dbReference type="Proteomes" id="UP001519654">
    <property type="component" value="Unassembled WGS sequence"/>
</dbReference>
<feature type="region of interest" description="Disordered" evidence="1">
    <location>
        <begin position="35"/>
        <end position="54"/>
    </location>
</feature>
<feature type="transmembrane region" description="Helical" evidence="2">
    <location>
        <begin position="63"/>
        <end position="84"/>
    </location>
</feature>
<protein>
    <submittedName>
        <fullName evidence="3">Uncharacterized protein</fullName>
    </submittedName>
</protein>
<sequence length="216" mass="23112">MMRRDVLTQLREGGVLPVRDHHGTRMSDMHIELDPSEHEEPTWEVRRAPGPGKKKRLDRRTRLILGVAAAMAVVVNAGAAWAYWRITGSEVAASDGAPVELTLRARSDLNKPLTPGSNGDLVVTLTNDNGFPVKITSLTAGGVVTADDAHAQAGCKITGVQLSKPSFDVMWEVGANAIGAFKVRSGLTMRQGIAKACDGAVFTVPVRVHGVRQESS</sequence>
<accession>A0ABS5Z5S6</accession>
<keyword evidence="4" id="KW-1185">Reference proteome</keyword>
<keyword evidence="2" id="KW-1133">Transmembrane helix</keyword>
<reference evidence="3 4" key="1">
    <citation type="submission" date="2021-06" db="EMBL/GenBank/DDBJ databases">
        <title>Actinoplanes lichenicola sp. nov., and Actinoplanes ovalisporus sp. nov., isolated from lichen in Thailand.</title>
        <authorList>
            <person name="Saeng-In P."/>
            <person name="Kanchanasin P."/>
            <person name="Yuki M."/>
            <person name="Kudo T."/>
            <person name="Ohkuma M."/>
            <person name="Phongsopitanun W."/>
            <person name="Tanasupawat S."/>
        </authorList>
    </citation>
    <scope>NUCLEOTIDE SEQUENCE [LARGE SCALE GENOMIC DNA]</scope>
    <source>
        <strain evidence="3 4">NBRC 110975</strain>
    </source>
</reference>
<evidence type="ECO:0000313" key="3">
    <source>
        <dbReference type="EMBL" id="MBU2671037.1"/>
    </source>
</evidence>
<name>A0ABS5Z5S6_9ACTN</name>
<evidence type="ECO:0000313" key="4">
    <source>
        <dbReference type="Proteomes" id="UP001519654"/>
    </source>
</evidence>
<organism evidence="3 4">
    <name type="scientific">Paractinoplanes bogorensis</name>
    <dbReference type="NCBI Taxonomy" id="1610840"/>
    <lineage>
        <taxon>Bacteria</taxon>
        <taxon>Bacillati</taxon>
        <taxon>Actinomycetota</taxon>
        <taxon>Actinomycetes</taxon>
        <taxon>Micromonosporales</taxon>
        <taxon>Micromonosporaceae</taxon>
        <taxon>Paractinoplanes</taxon>
    </lineage>
</organism>
<evidence type="ECO:0000256" key="2">
    <source>
        <dbReference type="SAM" id="Phobius"/>
    </source>
</evidence>
<evidence type="ECO:0000256" key="1">
    <source>
        <dbReference type="SAM" id="MobiDB-lite"/>
    </source>
</evidence>
<gene>
    <name evidence="3" type="ORF">KOI35_46825</name>
</gene>
<comment type="caution">
    <text evidence="3">The sequence shown here is derived from an EMBL/GenBank/DDBJ whole genome shotgun (WGS) entry which is preliminary data.</text>
</comment>
<feature type="compositionally biased region" description="Basic and acidic residues" evidence="1">
    <location>
        <begin position="35"/>
        <end position="47"/>
    </location>
</feature>
<dbReference type="EMBL" id="JAHKKG010000031">
    <property type="protein sequence ID" value="MBU2671037.1"/>
    <property type="molecule type" value="Genomic_DNA"/>
</dbReference>